<dbReference type="PANTHER" id="PTHR33568">
    <property type="entry name" value="DNA POLYMERASE"/>
    <property type="match status" value="1"/>
</dbReference>
<evidence type="ECO:0008006" key="3">
    <source>
        <dbReference type="Google" id="ProtNLM"/>
    </source>
</evidence>
<organism evidence="1 2">
    <name type="scientific">Heterodera trifolii</name>
    <dbReference type="NCBI Taxonomy" id="157864"/>
    <lineage>
        <taxon>Eukaryota</taxon>
        <taxon>Metazoa</taxon>
        <taxon>Ecdysozoa</taxon>
        <taxon>Nematoda</taxon>
        <taxon>Chromadorea</taxon>
        <taxon>Rhabditida</taxon>
        <taxon>Tylenchina</taxon>
        <taxon>Tylenchomorpha</taxon>
        <taxon>Tylenchoidea</taxon>
        <taxon>Heteroderidae</taxon>
        <taxon>Heteroderinae</taxon>
        <taxon>Heterodera</taxon>
    </lineage>
</organism>
<keyword evidence="2" id="KW-1185">Reference proteome</keyword>
<dbReference type="InterPro" id="IPR012337">
    <property type="entry name" value="RNaseH-like_sf"/>
</dbReference>
<dbReference type="InterPro" id="IPR036397">
    <property type="entry name" value="RNaseH_sf"/>
</dbReference>
<dbReference type="EMBL" id="JBICBT010001111">
    <property type="protein sequence ID" value="KAL3082364.1"/>
    <property type="molecule type" value="Genomic_DNA"/>
</dbReference>
<evidence type="ECO:0000313" key="2">
    <source>
        <dbReference type="Proteomes" id="UP001620626"/>
    </source>
</evidence>
<dbReference type="Proteomes" id="UP001620626">
    <property type="component" value="Unassembled WGS sequence"/>
</dbReference>
<dbReference type="AlphaFoldDB" id="A0ABD2IQR7"/>
<protein>
    <recommendedName>
        <fullName evidence="3">DNA-directed DNA polymerase</fullName>
    </recommendedName>
</protein>
<gene>
    <name evidence="1" type="ORF">niasHT_038780</name>
</gene>
<comment type="caution">
    <text evidence="1">The sequence shown here is derived from an EMBL/GenBank/DDBJ whole genome shotgun (WGS) entry which is preliminary data.</text>
</comment>
<dbReference type="PANTHER" id="PTHR33568:SF3">
    <property type="entry name" value="DNA-DIRECTED DNA POLYMERASE"/>
    <property type="match status" value="1"/>
</dbReference>
<accession>A0ABD2IQR7</accession>
<dbReference type="SUPFAM" id="SSF53098">
    <property type="entry name" value="Ribonuclease H-like"/>
    <property type="match status" value="1"/>
</dbReference>
<proteinExistence type="predicted"/>
<dbReference type="Gene3D" id="3.30.420.10">
    <property type="entry name" value="Ribonuclease H-like superfamily/Ribonuclease H"/>
    <property type="match status" value="1"/>
</dbReference>
<name>A0ABD2IQR7_9BILA</name>
<evidence type="ECO:0000313" key="1">
    <source>
        <dbReference type="EMBL" id="KAL3082364.1"/>
    </source>
</evidence>
<sequence length="504" mass="57015">MIEAFLVDVTNVALFFRTTTAIITILPTWLPPQSMAEGNANDNQFVNGVVSAEHVVVSLMQTTISVHHSIAPLDQLTVAVVMDGTHWMSHASSSHFLTGPLIGTTTTTTMMTTTTTTLISLTMMKRMTNFRCVFPRSVICEPCLRAGISVNDGFVRKAPDYVCLCRMVQCQQMRRWSSPPFVNRAGDNTVPPNGAPAFNQRRFYFHSFDDEANDPIEQFLLFLLKHDPKKAYTVCIAHNGGKYDFHLVLEALHLRSIPPKRLCTTGLKIYSMKLRGRHQRRITFKDSINYFFCELDVSSKRQHLLHRLNGFPAIEHYSPDTIKIEKRTKFLRWHADNNTNANFQLREQLILYCVNDVAILREFVLRFRQLIGEHTQGLDPFLCASTAAGLALATLRRCFIPANRLVHSPEGGYLRRRRASAESRRYIRFFELENEGAQVQCADWSIGCPDCFLIDNKSWQPDEQPKTCTSVRCGASLNWNINTDVSSMSSGAVSGRSDFATTTS</sequence>
<reference evidence="1 2" key="1">
    <citation type="submission" date="2024-10" db="EMBL/GenBank/DDBJ databases">
        <authorList>
            <person name="Kim D."/>
        </authorList>
    </citation>
    <scope>NUCLEOTIDE SEQUENCE [LARGE SCALE GENOMIC DNA]</scope>
    <source>
        <strain evidence="1">BH-2024</strain>
    </source>
</reference>